<dbReference type="PANTHER" id="PTHR46732:SF8">
    <property type="entry name" value="ATP-DEPENDENT PROTEASE LA (LON) DOMAIN PROTEIN"/>
    <property type="match status" value="1"/>
</dbReference>
<evidence type="ECO:0000259" key="1">
    <source>
        <dbReference type="PROSITE" id="PS51787"/>
    </source>
</evidence>
<keyword evidence="3" id="KW-1185">Reference proteome</keyword>
<protein>
    <recommendedName>
        <fullName evidence="1">Lon N-terminal domain-containing protein</fullName>
    </recommendedName>
</protein>
<comment type="caution">
    <text evidence="2">The sequence shown here is derived from an EMBL/GenBank/DDBJ whole genome shotgun (WGS) entry which is preliminary data.</text>
</comment>
<dbReference type="PANTHER" id="PTHR46732">
    <property type="entry name" value="ATP-DEPENDENT PROTEASE LA (LON) DOMAIN PROTEIN"/>
    <property type="match status" value="1"/>
</dbReference>
<organism evidence="2 3">
    <name type="scientific">Conyzicola nivalis</name>
    <dbReference type="NCBI Taxonomy" id="1477021"/>
    <lineage>
        <taxon>Bacteria</taxon>
        <taxon>Bacillati</taxon>
        <taxon>Actinomycetota</taxon>
        <taxon>Actinomycetes</taxon>
        <taxon>Micrococcales</taxon>
        <taxon>Microbacteriaceae</taxon>
        <taxon>Conyzicola</taxon>
    </lineage>
</organism>
<dbReference type="Pfam" id="PF02190">
    <property type="entry name" value="LON_substr_bdg"/>
    <property type="match status" value="1"/>
</dbReference>
<dbReference type="InterPro" id="IPR003111">
    <property type="entry name" value="Lon_prtase_N"/>
</dbReference>
<accession>A0A916S9C9</accession>
<dbReference type="InterPro" id="IPR046336">
    <property type="entry name" value="Lon_prtase_N_sf"/>
</dbReference>
<dbReference type="InterPro" id="IPR015947">
    <property type="entry name" value="PUA-like_sf"/>
</dbReference>
<gene>
    <name evidence="2" type="ORF">GCM10010979_00540</name>
</gene>
<dbReference type="EMBL" id="BMGB01000001">
    <property type="protein sequence ID" value="GGA89706.1"/>
    <property type="molecule type" value="Genomic_DNA"/>
</dbReference>
<dbReference type="Proteomes" id="UP000606922">
    <property type="component" value="Unassembled WGS sequence"/>
</dbReference>
<dbReference type="SUPFAM" id="SSF88697">
    <property type="entry name" value="PUA domain-like"/>
    <property type="match status" value="1"/>
</dbReference>
<dbReference type="AlphaFoldDB" id="A0A916S9C9"/>
<dbReference type="SMART" id="SM00464">
    <property type="entry name" value="LON"/>
    <property type="match status" value="1"/>
</dbReference>
<dbReference type="PROSITE" id="PS51787">
    <property type="entry name" value="LON_N"/>
    <property type="match status" value="1"/>
</dbReference>
<evidence type="ECO:0000313" key="2">
    <source>
        <dbReference type="EMBL" id="GGA89706.1"/>
    </source>
</evidence>
<name>A0A916S9C9_9MICO</name>
<proteinExistence type="predicted"/>
<reference evidence="2" key="1">
    <citation type="journal article" date="2014" name="Int. J. Syst. Evol. Microbiol.">
        <title>Complete genome sequence of Corynebacterium casei LMG S-19264T (=DSM 44701T), isolated from a smear-ripened cheese.</title>
        <authorList>
            <consortium name="US DOE Joint Genome Institute (JGI-PGF)"/>
            <person name="Walter F."/>
            <person name="Albersmeier A."/>
            <person name="Kalinowski J."/>
            <person name="Ruckert C."/>
        </authorList>
    </citation>
    <scope>NUCLEOTIDE SEQUENCE</scope>
    <source>
        <strain evidence="2">CGMCC 1.12813</strain>
    </source>
</reference>
<feature type="domain" description="Lon N-terminal" evidence="1">
    <location>
        <begin position="1"/>
        <end position="195"/>
    </location>
</feature>
<dbReference type="RefSeq" id="WP_188508725.1">
    <property type="nucleotide sequence ID" value="NZ_BMGB01000001.1"/>
</dbReference>
<dbReference type="Gene3D" id="2.30.130.40">
    <property type="entry name" value="LON domain-like"/>
    <property type="match status" value="1"/>
</dbReference>
<sequence>MTELPMFPLGSVLFPHMPLALRVFEERYIVMLSRILGEEPSEFGVVLIERGQEVGGGEQRFGFATVAEVVQLEAGEGYIGLVAQGGRRVEVLEWQGDDPYPRAVIRELDELEWTDDLLPLLAQAEHEVRRTLALASEFADLPWSATVEISEDPVEAAWQLAAISPLGPLDQVSLLRATSMKQLLLLLFKLTVDASETLGDTWPTDDDDDDDDDSR</sequence>
<reference evidence="2" key="2">
    <citation type="submission" date="2020-09" db="EMBL/GenBank/DDBJ databases">
        <authorList>
            <person name="Sun Q."/>
            <person name="Zhou Y."/>
        </authorList>
    </citation>
    <scope>NUCLEOTIDE SEQUENCE</scope>
    <source>
        <strain evidence="2">CGMCC 1.12813</strain>
    </source>
</reference>
<evidence type="ECO:0000313" key="3">
    <source>
        <dbReference type="Proteomes" id="UP000606922"/>
    </source>
</evidence>